<dbReference type="Proteomes" id="UP000649617">
    <property type="component" value="Unassembled WGS sequence"/>
</dbReference>
<keyword evidence="2" id="KW-1185">Reference proteome</keyword>
<evidence type="ECO:0000313" key="2">
    <source>
        <dbReference type="Proteomes" id="UP000649617"/>
    </source>
</evidence>
<dbReference type="EMBL" id="CAJNIZ010047260">
    <property type="protein sequence ID" value="CAE7764919.1"/>
    <property type="molecule type" value="Genomic_DNA"/>
</dbReference>
<gene>
    <name evidence="1" type="ORF">SPIL2461_LOCUS22405</name>
</gene>
<proteinExistence type="predicted"/>
<sequence length="93" mass="9840">MSAPSRLAVSVDWMKAGCDQRVSQIKNAACCSVVACRMMASLATSRCLEILVSAPMTGKPCNPDGRPRAAFCSSVLETSATSGAKRPCRTRQT</sequence>
<evidence type="ECO:0000313" key="1">
    <source>
        <dbReference type="EMBL" id="CAE7764919.1"/>
    </source>
</evidence>
<protein>
    <submittedName>
        <fullName evidence="1">Uncharacterized protein</fullName>
    </submittedName>
</protein>
<comment type="caution">
    <text evidence="1">The sequence shown here is derived from an EMBL/GenBank/DDBJ whole genome shotgun (WGS) entry which is preliminary data.</text>
</comment>
<organism evidence="1 2">
    <name type="scientific">Symbiodinium pilosum</name>
    <name type="common">Dinoflagellate</name>
    <dbReference type="NCBI Taxonomy" id="2952"/>
    <lineage>
        <taxon>Eukaryota</taxon>
        <taxon>Sar</taxon>
        <taxon>Alveolata</taxon>
        <taxon>Dinophyceae</taxon>
        <taxon>Suessiales</taxon>
        <taxon>Symbiodiniaceae</taxon>
        <taxon>Symbiodinium</taxon>
    </lineage>
</organism>
<accession>A0A812Y4R5</accession>
<dbReference type="AlphaFoldDB" id="A0A812Y4R5"/>
<reference evidence="1" key="1">
    <citation type="submission" date="2021-02" db="EMBL/GenBank/DDBJ databases">
        <authorList>
            <person name="Dougan E. K."/>
            <person name="Rhodes N."/>
            <person name="Thang M."/>
            <person name="Chan C."/>
        </authorList>
    </citation>
    <scope>NUCLEOTIDE SEQUENCE</scope>
</reference>
<name>A0A812Y4R5_SYMPI</name>